<dbReference type="AlphaFoldDB" id="A0A3P7IJU1"/>
<reference evidence="2 3" key="1">
    <citation type="submission" date="2018-11" db="EMBL/GenBank/DDBJ databases">
        <authorList>
            <consortium name="Pathogen Informatics"/>
        </authorList>
    </citation>
    <scope>NUCLEOTIDE SEQUENCE [LARGE SCALE GENOMIC DNA]</scope>
</reference>
<sequence length="314" mass="33931">MSCLPMMPAAACMSLCRQPCEQKCAQFTPILNKCLPACKPTCSPQCMSQAVMNPALVSSLQQLFPTVKKLVRPAATAAALQAADLPAMPNANGGSHSVLSFVDSPSYIGEPNQPQDYAPIRGSLPEEAMPPASLRGPLPEEAMVPPAFRGPLPEEAMPPAPFRGPAPGEAMPLVADPPSEAEQLDQYPPSTLPPESLRSVGPETQLPPSAADQAGPIVTSEAYQQSFGEPISSTYGREFMSEAGRDFMGGERGAHRGFMGRPQEDEDFWRRRFISKKRIDLKRYGTNQFSICTLQKNFPFRLNMASSNISHLPA</sequence>
<name>A0A3P7IJU1_STRVU</name>
<evidence type="ECO:0000313" key="3">
    <source>
        <dbReference type="Proteomes" id="UP000270094"/>
    </source>
</evidence>
<keyword evidence="3" id="KW-1185">Reference proteome</keyword>
<gene>
    <name evidence="2" type="ORF">SVUK_LOCUS3071</name>
</gene>
<feature type="region of interest" description="Disordered" evidence="1">
    <location>
        <begin position="111"/>
        <end position="215"/>
    </location>
</feature>
<protein>
    <submittedName>
        <fullName evidence="2">Uncharacterized protein</fullName>
    </submittedName>
</protein>
<evidence type="ECO:0000256" key="1">
    <source>
        <dbReference type="SAM" id="MobiDB-lite"/>
    </source>
</evidence>
<accession>A0A3P7IJU1</accession>
<dbReference type="EMBL" id="UYYB01007546">
    <property type="protein sequence ID" value="VDM68073.1"/>
    <property type="molecule type" value="Genomic_DNA"/>
</dbReference>
<organism evidence="2 3">
    <name type="scientific">Strongylus vulgaris</name>
    <name type="common">Blood worm</name>
    <dbReference type="NCBI Taxonomy" id="40348"/>
    <lineage>
        <taxon>Eukaryota</taxon>
        <taxon>Metazoa</taxon>
        <taxon>Ecdysozoa</taxon>
        <taxon>Nematoda</taxon>
        <taxon>Chromadorea</taxon>
        <taxon>Rhabditida</taxon>
        <taxon>Rhabditina</taxon>
        <taxon>Rhabditomorpha</taxon>
        <taxon>Strongyloidea</taxon>
        <taxon>Strongylidae</taxon>
        <taxon>Strongylus</taxon>
    </lineage>
</organism>
<evidence type="ECO:0000313" key="2">
    <source>
        <dbReference type="EMBL" id="VDM68073.1"/>
    </source>
</evidence>
<dbReference type="Proteomes" id="UP000270094">
    <property type="component" value="Unassembled WGS sequence"/>
</dbReference>
<proteinExistence type="predicted"/>